<name>A0A0U1KYW4_9FIRM</name>
<dbReference type="GO" id="GO:0008893">
    <property type="term" value="F:guanosine-3',5'-bis(diphosphate) 3'-diphosphatase activity"/>
    <property type="evidence" value="ECO:0007669"/>
    <property type="project" value="UniProtKB-EC"/>
</dbReference>
<accession>A0A0U1KYW4</accession>
<protein>
    <submittedName>
        <fullName evidence="1">Guanosine-3',5'-bis(Diphosphate) 3'-pyrophosphohydrolase</fullName>
        <ecNumber evidence="1">3.1.7.2</ecNumber>
    </submittedName>
</protein>
<dbReference type="Gene3D" id="1.10.3210.10">
    <property type="entry name" value="Hypothetical protein af1432"/>
    <property type="match status" value="1"/>
</dbReference>
<reference evidence="2" key="1">
    <citation type="submission" date="2015-03" db="EMBL/GenBank/DDBJ databases">
        <authorList>
            <person name="Nijsse Bart"/>
        </authorList>
    </citation>
    <scope>NUCLEOTIDE SEQUENCE [LARGE SCALE GENOMIC DNA]</scope>
</reference>
<sequence length="197" mass="22096">MLNKAIEIAAKAHNGQVDKGGNPYILHPLRVMMNCESESVKICAVLHDVIEDTNTTLDDLKKQGFSDEIITVLACLTKREGEPYDDFIGRVLSNETACQVKLADLIDNMDLTRIQNPSKEDEARIQKYKLAIDRISDAMPCAETIPDCRLVEINGVVEMHSAVSSDHFCDMFIRFIEAHGWFFGGGFKDITDETQED</sequence>
<dbReference type="Proteomes" id="UP000049855">
    <property type="component" value="Unassembled WGS sequence"/>
</dbReference>
<organism evidence="1 2">
    <name type="scientific">Sporomusa ovata</name>
    <dbReference type="NCBI Taxonomy" id="2378"/>
    <lineage>
        <taxon>Bacteria</taxon>
        <taxon>Bacillati</taxon>
        <taxon>Bacillota</taxon>
        <taxon>Negativicutes</taxon>
        <taxon>Selenomonadales</taxon>
        <taxon>Sporomusaceae</taxon>
        <taxon>Sporomusa</taxon>
    </lineage>
</organism>
<dbReference type="EMBL" id="CTRP01000010">
    <property type="protein sequence ID" value="CQR72608.1"/>
    <property type="molecule type" value="Genomic_DNA"/>
</dbReference>
<dbReference type="PANTHER" id="PTHR46246">
    <property type="entry name" value="GUANOSINE-3',5'-BIS(DIPHOSPHATE) 3'-PYROPHOSPHOHYDROLASE MESH1"/>
    <property type="match status" value="1"/>
</dbReference>
<gene>
    <name evidence="1" type="ORF">SpAn4DRAFT_3068</name>
</gene>
<keyword evidence="1" id="KW-0378">Hydrolase</keyword>
<dbReference type="EC" id="3.1.7.2" evidence="1"/>
<dbReference type="PANTHER" id="PTHR46246:SF1">
    <property type="entry name" value="GUANOSINE-3',5'-BIS(DIPHOSPHATE) 3'-PYROPHOSPHOHYDROLASE MESH1"/>
    <property type="match status" value="1"/>
</dbReference>
<proteinExistence type="predicted"/>
<dbReference type="RefSeq" id="WP_021167319.1">
    <property type="nucleotide sequence ID" value="NZ_CTRP01000010.1"/>
</dbReference>
<evidence type="ECO:0000313" key="1">
    <source>
        <dbReference type="EMBL" id="CQR72608.1"/>
    </source>
</evidence>
<dbReference type="InterPro" id="IPR052194">
    <property type="entry name" value="MESH1"/>
</dbReference>
<keyword evidence="2" id="KW-1185">Reference proteome</keyword>
<evidence type="ECO:0000313" key="2">
    <source>
        <dbReference type="Proteomes" id="UP000049855"/>
    </source>
</evidence>
<dbReference type="AlphaFoldDB" id="A0A0U1KYW4"/>
<dbReference type="SUPFAM" id="SSF109604">
    <property type="entry name" value="HD-domain/PDEase-like"/>
    <property type="match status" value="1"/>
</dbReference>